<evidence type="ECO:0000313" key="3">
    <source>
        <dbReference type="Proteomes" id="UP000244225"/>
    </source>
</evidence>
<keyword evidence="1" id="KW-0732">Signal</keyword>
<dbReference type="SUPFAM" id="SSF82185">
    <property type="entry name" value="Histone H3 K4-specific methyltransferase SET7/9 N-terminal domain"/>
    <property type="match status" value="1"/>
</dbReference>
<feature type="chain" id="PRO_5015769219" evidence="1">
    <location>
        <begin position="20"/>
        <end position="373"/>
    </location>
</feature>
<dbReference type="AlphaFoldDB" id="A0A2T5YJZ4"/>
<name>A0A2T5YJZ4_9BACT</name>
<reference evidence="2 3" key="1">
    <citation type="submission" date="2018-04" db="EMBL/GenBank/DDBJ databases">
        <title>Genomic Encyclopedia of Archaeal and Bacterial Type Strains, Phase II (KMG-II): from individual species to whole genera.</title>
        <authorList>
            <person name="Goeker M."/>
        </authorList>
    </citation>
    <scope>NUCLEOTIDE SEQUENCE [LARGE SCALE GENOMIC DNA]</scope>
    <source>
        <strain evidence="2 3">DSM 100162</strain>
    </source>
</reference>
<sequence length="373" mass="41893">MRINLLCLFLLPLAFNSLAQNPLQRTISLKRVGSDSLHIPFNANYHLTEDSCALITRQARYNMQQRFFYGKFKDISRQDTSLVLAEGFYNANGLIHGSFVSYYLNGKLQARGSYKEGQPDGEWQLFYDSGNPKLTFTAADGRLTVKEAWNEDGAKVVDNGTGNYQARQGLIIWTGKLLEGNPDGTWVATSHLDRSNKTMATEKFKNGKFLKGTGPLGSYTDASRIVWFDKAILPFLTAQDMLISSTPCHVPARTQIVGVQYKHGPGGYNEEIKKAVGAYLRNIDLKPYENELHLEGEVSEEGKLVNFRYKIAFSDKIATGLMRVLAKLPALEPALADGKPIRQGFKISFKFYEGVYSFNYQFLPIRLTQPQAL</sequence>
<organism evidence="2 3">
    <name type="scientific">Pontibacter mucosus</name>
    <dbReference type="NCBI Taxonomy" id="1649266"/>
    <lineage>
        <taxon>Bacteria</taxon>
        <taxon>Pseudomonadati</taxon>
        <taxon>Bacteroidota</taxon>
        <taxon>Cytophagia</taxon>
        <taxon>Cytophagales</taxon>
        <taxon>Hymenobacteraceae</taxon>
        <taxon>Pontibacter</taxon>
    </lineage>
</organism>
<comment type="caution">
    <text evidence="2">The sequence shown here is derived from an EMBL/GenBank/DDBJ whole genome shotgun (WGS) entry which is preliminary data.</text>
</comment>
<dbReference type="EMBL" id="QBKI01000004">
    <property type="protein sequence ID" value="PTX19623.1"/>
    <property type="molecule type" value="Genomic_DNA"/>
</dbReference>
<dbReference type="Pfam" id="PF07661">
    <property type="entry name" value="MORN_2"/>
    <property type="match status" value="1"/>
</dbReference>
<proteinExistence type="predicted"/>
<dbReference type="Proteomes" id="UP000244225">
    <property type="component" value="Unassembled WGS sequence"/>
</dbReference>
<keyword evidence="3" id="KW-1185">Reference proteome</keyword>
<gene>
    <name evidence="2" type="ORF">C8N40_104356</name>
</gene>
<accession>A0A2T5YJZ4</accession>
<evidence type="ECO:0000313" key="2">
    <source>
        <dbReference type="EMBL" id="PTX19623.1"/>
    </source>
</evidence>
<protein>
    <submittedName>
        <fullName evidence="2">MORN repeat protein</fullName>
    </submittedName>
</protein>
<dbReference type="Gene3D" id="2.20.110.10">
    <property type="entry name" value="Histone H3 K4-specific methyltransferase SET7/9 N-terminal domain"/>
    <property type="match status" value="1"/>
</dbReference>
<evidence type="ECO:0000256" key="1">
    <source>
        <dbReference type="SAM" id="SignalP"/>
    </source>
</evidence>
<feature type="signal peptide" evidence="1">
    <location>
        <begin position="1"/>
        <end position="19"/>
    </location>
</feature>
<dbReference type="InterPro" id="IPR011652">
    <property type="entry name" value="MORN_2"/>
</dbReference>